<evidence type="ECO:0000313" key="1">
    <source>
        <dbReference type="EMBL" id="GGI10926.1"/>
    </source>
</evidence>
<reference evidence="2" key="1">
    <citation type="journal article" date="2019" name="Int. J. Syst. Evol. Microbiol.">
        <title>The Global Catalogue of Microorganisms (GCM) 10K type strain sequencing project: providing services to taxonomists for standard genome sequencing and annotation.</title>
        <authorList>
            <consortium name="The Broad Institute Genomics Platform"/>
            <consortium name="The Broad Institute Genome Sequencing Center for Infectious Disease"/>
            <person name="Wu L."/>
            <person name="Ma J."/>
        </authorList>
    </citation>
    <scope>NUCLEOTIDE SEQUENCE [LARGE SCALE GENOMIC DNA]</scope>
    <source>
        <strain evidence="2">CGMCC 1.14993</strain>
    </source>
</reference>
<dbReference type="EMBL" id="BMHB01000001">
    <property type="protein sequence ID" value="GGI10926.1"/>
    <property type="molecule type" value="Genomic_DNA"/>
</dbReference>
<accession>A0A8J3AC97</accession>
<proteinExistence type="predicted"/>
<keyword evidence="2" id="KW-1185">Reference proteome</keyword>
<gene>
    <name evidence="1" type="ORF">GCM10007380_05260</name>
</gene>
<dbReference type="AlphaFoldDB" id="A0A8J3AC97"/>
<comment type="caution">
    <text evidence="1">The sequence shown here is derived from an EMBL/GenBank/DDBJ whole genome shotgun (WGS) entry which is preliminary data.</text>
</comment>
<organism evidence="1 2">
    <name type="scientific">Gottfriedia solisilvae</name>
    <dbReference type="NCBI Taxonomy" id="1516104"/>
    <lineage>
        <taxon>Bacteria</taxon>
        <taxon>Bacillati</taxon>
        <taxon>Bacillota</taxon>
        <taxon>Bacilli</taxon>
        <taxon>Bacillales</taxon>
        <taxon>Bacillaceae</taxon>
        <taxon>Gottfriedia</taxon>
    </lineage>
</organism>
<dbReference type="Proteomes" id="UP000626244">
    <property type="component" value="Unassembled WGS sequence"/>
</dbReference>
<sequence>MKILICSDLHIDFNEKKLGIAFNEEFITFVKKKEPDCILGFTSYFRRKLCYFRSLK</sequence>
<protein>
    <submittedName>
        <fullName evidence="1">Uncharacterized protein</fullName>
    </submittedName>
</protein>
<name>A0A8J3AC97_9BACI</name>
<evidence type="ECO:0000313" key="2">
    <source>
        <dbReference type="Proteomes" id="UP000626244"/>
    </source>
</evidence>